<feature type="domain" description="Ribosomal RNA methyltransferase SPB1-like C-terminal" evidence="2">
    <location>
        <begin position="311"/>
        <end position="438"/>
    </location>
</feature>
<feature type="compositionally biased region" description="Acidic residues" evidence="1">
    <location>
        <begin position="34"/>
        <end position="45"/>
    </location>
</feature>
<dbReference type="InterPro" id="IPR024576">
    <property type="entry name" value="rRNA_MeTfrase_Spb1_DUF3381"/>
</dbReference>
<feature type="region of interest" description="Disordered" evidence="1">
    <location>
        <begin position="23"/>
        <end position="76"/>
    </location>
</feature>
<dbReference type="GO" id="GO:0005634">
    <property type="term" value="C:nucleus"/>
    <property type="evidence" value="ECO:0007669"/>
    <property type="project" value="InterPro"/>
</dbReference>
<dbReference type="AlphaFoldDB" id="A0A2R2MK07"/>
<name>A0A2R2MK07_LINAN</name>
<proteinExistence type="predicted"/>
<dbReference type="Proteomes" id="UP000085678">
    <property type="component" value="Unplaced"/>
</dbReference>
<dbReference type="Pfam" id="PF07780">
    <property type="entry name" value="Spb1_C"/>
    <property type="match status" value="1"/>
</dbReference>
<feature type="compositionally biased region" description="Basic residues" evidence="1">
    <location>
        <begin position="65"/>
        <end position="76"/>
    </location>
</feature>
<feature type="region of interest" description="Disordered" evidence="1">
    <location>
        <begin position="228"/>
        <end position="308"/>
    </location>
</feature>
<dbReference type="Pfam" id="PF11861">
    <property type="entry name" value="DUF3381"/>
    <property type="match status" value="1"/>
</dbReference>
<dbReference type="GO" id="GO:0008168">
    <property type="term" value="F:methyltransferase activity"/>
    <property type="evidence" value="ECO:0007669"/>
    <property type="project" value="InterPro"/>
</dbReference>
<dbReference type="STRING" id="7574.A0A2R2MK07"/>
<dbReference type="InterPro" id="IPR012920">
    <property type="entry name" value="rRNA_MeTfrase_SPB1-like_C"/>
</dbReference>
<evidence type="ECO:0000256" key="1">
    <source>
        <dbReference type="SAM" id="MobiDB-lite"/>
    </source>
</evidence>
<organism evidence="4 5">
    <name type="scientific">Lingula anatina</name>
    <name type="common">Brachiopod</name>
    <name type="synonym">Lingula unguis</name>
    <dbReference type="NCBI Taxonomy" id="7574"/>
    <lineage>
        <taxon>Eukaryota</taxon>
        <taxon>Metazoa</taxon>
        <taxon>Spiralia</taxon>
        <taxon>Lophotrochozoa</taxon>
        <taxon>Brachiopoda</taxon>
        <taxon>Linguliformea</taxon>
        <taxon>Lingulata</taxon>
        <taxon>Lingulida</taxon>
        <taxon>Linguloidea</taxon>
        <taxon>Lingulidae</taxon>
        <taxon>Lingula</taxon>
    </lineage>
</organism>
<feature type="compositionally biased region" description="Basic and acidic residues" evidence="1">
    <location>
        <begin position="143"/>
        <end position="160"/>
    </location>
</feature>
<feature type="compositionally biased region" description="Basic and acidic residues" evidence="1">
    <location>
        <begin position="262"/>
        <end position="288"/>
    </location>
</feature>
<dbReference type="KEGG" id="lak:106167035"/>
<evidence type="ECO:0000259" key="2">
    <source>
        <dbReference type="Pfam" id="PF07780"/>
    </source>
</evidence>
<evidence type="ECO:0000259" key="3">
    <source>
        <dbReference type="Pfam" id="PF11861"/>
    </source>
</evidence>
<feature type="compositionally biased region" description="Acidic residues" evidence="1">
    <location>
        <begin position="161"/>
        <end position="174"/>
    </location>
</feature>
<gene>
    <name evidence="5" type="primary">LOC106167035</name>
</gene>
<protein>
    <submittedName>
        <fullName evidence="5">Pre-rRNA processing protein FTSJ3</fullName>
    </submittedName>
</protein>
<dbReference type="RefSeq" id="XP_023930554.1">
    <property type="nucleotide sequence ID" value="XM_024074786.1"/>
</dbReference>
<dbReference type="InParanoid" id="A0A2R2MK07"/>
<feature type="region of interest" description="Disordered" evidence="1">
    <location>
        <begin position="111"/>
        <end position="198"/>
    </location>
</feature>
<evidence type="ECO:0000313" key="5">
    <source>
        <dbReference type="RefSeq" id="XP_023930554.1"/>
    </source>
</evidence>
<feature type="compositionally biased region" description="Acidic residues" evidence="1">
    <location>
        <begin position="289"/>
        <end position="305"/>
    </location>
</feature>
<reference evidence="5" key="1">
    <citation type="submission" date="2025-08" db="UniProtKB">
        <authorList>
            <consortium name="RefSeq"/>
        </authorList>
    </citation>
    <scope>IDENTIFICATION</scope>
    <source>
        <tissue evidence="5">Gonads</tissue>
    </source>
</reference>
<dbReference type="GO" id="GO:0006364">
    <property type="term" value="P:rRNA processing"/>
    <property type="evidence" value="ECO:0007669"/>
    <property type="project" value="InterPro"/>
</dbReference>
<keyword evidence="4" id="KW-1185">Reference proteome</keyword>
<evidence type="ECO:0000313" key="4">
    <source>
        <dbReference type="Proteomes" id="UP000085678"/>
    </source>
</evidence>
<dbReference type="OrthoDB" id="289250at2759"/>
<sequence length="453" mass="52686">MKESYIYRSLITWRNKLRKEFHPEENKVTGAVETIEEDEDDDDDVKVEQQLSELQDEQKKEQKRKEKKVRKEKSKLRHKMDLKMIIPGDKIDMSDDLELFKLNKIKSKEQLSELEKGDIVEEEDSYDGSDIVLPKNYRQTVSYDRDDSKDYYDDTEGKAEQEEESDSDEDDDEPNSALDEKSQNPLVVDLEDRGSKTNRRTDNWFKKAIFSGIDDNQDEDLEIARMTEEYTKKGGVILGRGKQKRKLKEKSHEDLEDSDMEFETKQQDSDSGHDSDSDNAVRENRSGDEETDESSDSDADSDASDYDVNKSVLVNKKSGEKMIGKASHGQDDFEVVPVVEPAHKIPRLDPVGLAIGAKMIQSGKKRREIINQAYNRYTFNDENLPDWFVKDEAKHIRKQLPVTKQDVQEYRERLKAINVRPIKKLAEAKARKKKKVLYQYHNLSLPCYIDKRI</sequence>
<feature type="domain" description="DUF3381" evidence="3">
    <location>
        <begin position="8"/>
        <end position="78"/>
    </location>
</feature>
<dbReference type="GeneID" id="106167035"/>
<accession>A0A2R2MK07</accession>